<dbReference type="EC" id="2.3.-.-" evidence="4"/>
<sequence>MSGPVRVVVATPEDPDLVQACGRLVADVYGGEHLLEDEDGYLGTVADAMPRAREAVLLAAVDDDGLVGTATYARALSRFAELAGPGEAEMRMLAVAPAARGRGVGRLLTTACVERAREEGCERFVLSSGPRMTGAHAMYEGMGFDRSPERDWSPVPGVDLRTYRLPLRP</sequence>
<accession>A0ABV7WJP3</accession>
<evidence type="ECO:0000256" key="2">
    <source>
        <dbReference type="ARBA" id="ARBA00023315"/>
    </source>
</evidence>
<name>A0ABV7WJP3_9MICO</name>
<dbReference type="InterPro" id="IPR000182">
    <property type="entry name" value="GNAT_dom"/>
</dbReference>
<protein>
    <submittedName>
        <fullName evidence="4">GNAT family N-acetyltransferase</fullName>
        <ecNumber evidence="4">2.3.-.-</ecNumber>
    </submittedName>
</protein>
<dbReference type="InterPro" id="IPR050832">
    <property type="entry name" value="Bact_Acetyltransf"/>
</dbReference>
<comment type="caution">
    <text evidence="4">The sequence shown here is derived from an EMBL/GenBank/DDBJ whole genome shotgun (WGS) entry which is preliminary data.</text>
</comment>
<evidence type="ECO:0000259" key="3">
    <source>
        <dbReference type="PROSITE" id="PS51186"/>
    </source>
</evidence>
<dbReference type="Pfam" id="PF00583">
    <property type="entry name" value="Acetyltransf_1"/>
    <property type="match status" value="1"/>
</dbReference>
<feature type="domain" description="N-acetyltransferase" evidence="3">
    <location>
        <begin position="5"/>
        <end position="168"/>
    </location>
</feature>
<keyword evidence="2 4" id="KW-0012">Acyltransferase</keyword>
<gene>
    <name evidence="4" type="ORF">ACFOLH_17170</name>
</gene>
<organism evidence="4 5">
    <name type="scientific">Aquipuribacter hungaricus</name>
    <dbReference type="NCBI Taxonomy" id="545624"/>
    <lineage>
        <taxon>Bacteria</taxon>
        <taxon>Bacillati</taxon>
        <taxon>Actinomycetota</taxon>
        <taxon>Actinomycetes</taxon>
        <taxon>Micrococcales</taxon>
        <taxon>Intrasporangiaceae</taxon>
        <taxon>Aquipuribacter</taxon>
    </lineage>
</organism>
<dbReference type="Gene3D" id="3.40.630.30">
    <property type="match status" value="1"/>
</dbReference>
<dbReference type="PROSITE" id="PS51186">
    <property type="entry name" value="GNAT"/>
    <property type="match status" value="1"/>
</dbReference>
<evidence type="ECO:0000313" key="4">
    <source>
        <dbReference type="EMBL" id="MFC3690080.1"/>
    </source>
</evidence>
<dbReference type="SUPFAM" id="SSF55729">
    <property type="entry name" value="Acyl-CoA N-acyltransferases (Nat)"/>
    <property type="match status" value="1"/>
</dbReference>
<evidence type="ECO:0000256" key="1">
    <source>
        <dbReference type="ARBA" id="ARBA00022679"/>
    </source>
</evidence>
<keyword evidence="1 4" id="KW-0808">Transferase</keyword>
<dbReference type="RefSeq" id="WP_340291314.1">
    <property type="nucleotide sequence ID" value="NZ_JBBEOI010000036.1"/>
</dbReference>
<keyword evidence="5" id="KW-1185">Reference proteome</keyword>
<proteinExistence type="predicted"/>
<dbReference type="InterPro" id="IPR016181">
    <property type="entry name" value="Acyl_CoA_acyltransferase"/>
</dbReference>
<dbReference type="EMBL" id="JBHRWW010000016">
    <property type="protein sequence ID" value="MFC3690080.1"/>
    <property type="molecule type" value="Genomic_DNA"/>
</dbReference>
<dbReference type="GO" id="GO:0016746">
    <property type="term" value="F:acyltransferase activity"/>
    <property type="evidence" value="ECO:0007669"/>
    <property type="project" value="UniProtKB-KW"/>
</dbReference>
<dbReference type="Proteomes" id="UP001595685">
    <property type="component" value="Unassembled WGS sequence"/>
</dbReference>
<evidence type="ECO:0000313" key="5">
    <source>
        <dbReference type="Proteomes" id="UP001595685"/>
    </source>
</evidence>
<dbReference type="PANTHER" id="PTHR43877">
    <property type="entry name" value="AMINOALKYLPHOSPHONATE N-ACETYLTRANSFERASE-RELATED-RELATED"/>
    <property type="match status" value="1"/>
</dbReference>
<dbReference type="CDD" id="cd04301">
    <property type="entry name" value="NAT_SF"/>
    <property type="match status" value="1"/>
</dbReference>
<reference evidence="5" key="1">
    <citation type="journal article" date="2019" name="Int. J. Syst. Evol. Microbiol.">
        <title>The Global Catalogue of Microorganisms (GCM) 10K type strain sequencing project: providing services to taxonomists for standard genome sequencing and annotation.</title>
        <authorList>
            <consortium name="The Broad Institute Genomics Platform"/>
            <consortium name="The Broad Institute Genome Sequencing Center for Infectious Disease"/>
            <person name="Wu L."/>
            <person name="Ma J."/>
        </authorList>
    </citation>
    <scope>NUCLEOTIDE SEQUENCE [LARGE SCALE GENOMIC DNA]</scope>
    <source>
        <strain evidence="5">NCAIM B.02333</strain>
    </source>
</reference>